<evidence type="ECO:0000256" key="11">
    <source>
        <dbReference type="ARBA" id="ARBA00022833"/>
    </source>
</evidence>
<dbReference type="PROSITE" id="PS50110">
    <property type="entry name" value="RESPONSE_REGULATORY"/>
    <property type="match status" value="2"/>
</dbReference>
<name>A0A5J5A9W8_9ASTE</name>
<dbReference type="GO" id="GO:0043424">
    <property type="term" value="F:protein histidine kinase binding"/>
    <property type="evidence" value="ECO:0007669"/>
    <property type="project" value="UniProtKB-ARBA"/>
</dbReference>
<proteinExistence type="predicted"/>
<dbReference type="GO" id="GO:0000155">
    <property type="term" value="F:phosphorelay sensor kinase activity"/>
    <property type="evidence" value="ECO:0007669"/>
    <property type="project" value="InterPro"/>
</dbReference>
<dbReference type="InterPro" id="IPR011006">
    <property type="entry name" value="CheY-like_superfamily"/>
</dbReference>
<feature type="transmembrane region" description="Helical" evidence="19">
    <location>
        <begin position="824"/>
        <end position="843"/>
    </location>
</feature>
<feature type="compositionally biased region" description="Polar residues" evidence="18">
    <location>
        <begin position="49"/>
        <end position="69"/>
    </location>
</feature>
<evidence type="ECO:0000256" key="19">
    <source>
        <dbReference type="SAM" id="Phobius"/>
    </source>
</evidence>
<dbReference type="FunFam" id="3.30.450.350:FF:000001">
    <property type="entry name" value="Histidine kinase 4"/>
    <property type="match status" value="1"/>
</dbReference>
<dbReference type="GO" id="GO:0009651">
    <property type="term" value="P:response to salt stress"/>
    <property type="evidence" value="ECO:0007669"/>
    <property type="project" value="UniProtKB-ARBA"/>
</dbReference>
<dbReference type="CDD" id="cd00082">
    <property type="entry name" value="HisKA"/>
    <property type="match status" value="1"/>
</dbReference>
<dbReference type="SMART" id="SM00249">
    <property type="entry name" value="PHD"/>
    <property type="match status" value="1"/>
</dbReference>
<dbReference type="Gene3D" id="6.10.250.1190">
    <property type="match status" value="2"/>
</dbReference>
<dbReference type="InterPro" id="IPR047578">
    <property type="entry name" value="OBE1-like_PHD"/>
</dbReference>
<dbReference type="InterPro" id="IPR032881">
    <property type="entry name" value="Oberon-like_PHD"/>
</dbReference>
<feature type="modified residue" description="4-aspartylphosphate" evidence="16">
    <location>
        <position position="1691"/>
    </location>
</feature>
<keyword evidence="5 16" id="KW-0597">Phosphoprotein</keyword>
<organism evidence="23 24">
    <name type="scientific">Nyssa sinensis</name>
    <dbReference type="NCBI Taxonomy" id="561372"/>
    <lineage>
        <taxon>Eukaryota</taxon>
        <taxon>Viridiplantae</taxon>
        <taxon>Streptophyta</taxon>
        <taxon>Embryophyta</taxon>
        <taxon>Tracheophyta</taxon>
        <taxon>Spermatophyta</taxon>
        <taxon>Magnoliopsida</taxon>
        <taxon>eudicotyledons</taxon>
        <taxon>Gunneridae</taxon>
        <taxon>Pentapetalae</taxon>
        <taxon>asterids</taxon>
        <taxon>Cornales</taxon>
        <taxon>Nyssaceae</taxon>
        <taxon>Nyssa</taxon>
    </lineage>
</organism>
<keyword evidence="14 19" id="KW-0472">Membrane</keyword>
<feature type="coiled-coil region" evidence="17">
    <location>
        <begin position="407"/>
        <end position="476"/>
    </location>
</feature>
<evidence type="ECO:0000256" key="6">
    <source>
        <dbReference type="ARBA" id="ARBA00022679"/>
    </source>
</evidence>
<feature type="compositionally biased region" description="Polar residues" evidence="18">
    <location>
        <begin position="1"/>
        <end position="15"/>
    </location>
</feature>
<dbReference type="Gene3D" id="1.10.287.130">
    <property type="match status" value="1"/>
</dbReference>
<dbReference type="Pfam" id="PF16312">
    <property type="entry name" value="Oberon_cc"/>
    <property type="match status" value="1"/>
</dbReference>
<evidence type="ECO:0000256" key="9">
    <source>
        <dbReference type="ARBA" id="ARBA00022771"/>
    </source>
</evidence>
<dbReference type="InterPro" id="IPR036097">
    <property type="entry name" value="HisK_dim/P_sf"/>
</dbReference>
<dbReference type="InterPro" id="IPR001789">
    <property type="entry name" value="Sig_transdc_resp-reg_receiver"/>
</dbReference>
<dbReference type="CDD" id="cd15612">
    <property type="entry name" value="PHD_OBE1_like"/>
    <property type="match status" value="1"/>
</dbReference>
<dbReference type="EC" id="2.7.13.3" evidence="4"/>
<keyword evidence="6" id="KW-0808">Transferase</keyword>
<dbReference type="FunFam" id="1.10.287.130:FF:000015">
    <property type="entry name" value="Histidine kinase 4"/>
    <property type="match status" value="1"/>
</dbReference>
<evidence type="ECO:0000256" key="18">
    <source>
        <dbReference type="SAM" id="MobiDB-lite"/>
    </source>
</evidence>
<comment type="subcellular location">
    <subcellularLocation>
        <location evidence="3">Endoplasmic reticulum membrane</location>
        <topology evidence="3">Multi-pass membrane protein</topology>
    </subcellularLocation>
    <subcellularLocation>
        <location evidence="2">Nucleus</location>
    </subcellularLocation>
</comment>
<dbReference type="OrthoDB" id="10266508at2759"/>
<dbReference type="InterPro" id="IPR032535">
    <property type="entry name" value="Oberon_CC"/>
</dbReference>
<dbReference type="SMART" id="SM00388">
    <property type="entry name" value="HisKA"/>
    <property type="match status" value="1"/>
</dbReference>
<evidence type="ECO:0000259" key="22">
    <source>
        <dbReference type="PROSITE" id="PS50839"/>
    </source>
</evidence>
<evidence type="ECO:0000256" key="4">
    <source>
        <dbReference type="ARBA" id="ARBA00012438"/>
    </source>
</evidence>
<keyword evidence="13 17" id="KW-0175">Coiled coil</keyword>
<feature type="modified residue" description="4-aspartylphosphate" evidence="16">
    <location>
        <position position="1541"/>
    </location>
</feature>
<dbReference type="InterPro" id="IPR036890">
    <property type="entry name" value="HATPase_C_sf"/>
</dbReference>
<accession>A0A5J5A9W8</accession>
<dbReference type="EMBL" id="CM018046">
    <property type="protein sequence ID" value="KAA8526606.1"/>
    <property type="molecule type" value="Genomic_DNA"/>
</dbReference>
<dbReference type="Proteomes" id="UP000325577">
    <property type="component" value="Linkage Group LG3"/>
</dbReference>
<evidence type="ECO:0000259" key="20">
    <source>
        <dbReference type="PROSITE" id="PS50109"/>
    </source>
</evidence>
<dbReference type="GO" id="GO:0010029">
    <property type="term" value="P:regulation of seed germination"/>
    <property type="evidence" value="ECO:0007669"/>
    <property type="project" value="UniProtKB-ARBA"/>
</dbReference>
<keyword evidence="11" id="KW-0862">Zinc</keyword>
<dbReference type="GO" id="GO:0010271">
    <property type="term" value="P:regulation of chlorophyll catabolic process"/>
    <property type="evidence" value="ECO:0007669"/>
    <property type="project" value="UniProtKB-ARBA"/>
</dbReference>
<dbReference type="SUPFAM" id="SSF52172">
    <property type="entry name" value="CheY-like"/>
    <property type="match status" value="2"/>
</dbReference>
<dbReference type="CDD" id="cd16922">
    <property type="entry name" value="HATPase_EvgS-ArcB-TorS-like"/>
    <property type="match status" value="1"/>
</dbReference>
<evidence type="ECO:0000256" key="13">
    <source>
        <dbReference type="ARBA" id="ARBA00023054"/>
    </source>
</evidence>
<dbReference type="GO" id="GO:0005789">
    <property type="term" value="C:endoplasmic reticulum membrane"/>
    <property type="evidence" value="ECO:0007669"/>
    <property type="project" value="UniProtKB-SubCell"/>
</dbReference>
<evidence type="ECO:0000256" key="12">
    <source>
        <dbReference type="ARBA" id="ARBA00022989"/>
    </source>
</evidence>
<dbReference type="Pfam" id="PF00512">
    <property type="entry name" value="HisKA"/>
    <property type="match status" value="1"/>
</dbReference>
<reference evidence="23 24" key="1">
    <citation type="submission" date="2019-09" db="EMBL/GenBank/DDBJ databases">
        <title>A chromosome-level genome assembly of the Chinese tupelo Nyssa sinensis.</title>
        <authorList>
            <person name="Yang X."/>
            <person name="Kang M."/>
            <person name="Yang Y."/>
            <person name="Xiong H."/>
            <person name="Wang M."/>
            <person name="Zhang Z."/>
            <person name="Wang Z."/>
            <person name="Wu H."/>
            <person name="Ma T."/>
            <person name="Liu J."/>
            <person name="Xi Z."/>
        </authorList>
    </citation>
    <scope>NUCLEOTIDE SEQUENCE [LARGE SCALE GENOMIC DNA]</scope>
    <source>
        <strain evidence="23">J267</strain>
        <tissue evidence="23">Leaf</tissue>
    </source>
</reference>
<dbReference type="CDD" id="cd17546">
    <property type="entry name" value="REC_hyHK_CKI1_RcsC-like"/>
    <property type="match status" value="1"/>
</dbReference>
<feature type="region of interest" description="Disordered" evidence="18">
    <location>
        <begin position="1"/>
        <end position="71"/>
    </location>
</feature>
<keyword evidence="7 19" id="KW-0812">Transmembrane</keyword>
<evidence type="ECO:0000256" key="1">
    <source>
        <dbReference type="ARBA" id="ARBA00000085"/>
    </source>
</evidence>
<dbReference type="InterPro" id="IPR050956">
    <property type="entry name" value="2C_system_His_kinase"/>
</dbReference>
<dbReference type="Pfam" id="PF00072">
    <property type="entry name" value="Response_reg"/>
    <property type="match status" value="1"/>
</dbReference>
<evidence type="ECO:0000256" key="2">
    <source>
        <dbReference type="ARBA" id="ARBA00004123"/>
    </source>
</evidence>
<evidence type="ECO:0000313" key="24">
    <source>
        <dbReference type="Proteomes" id="UP000325577"/>
    </source>
</evidence>
<dbReference type="InterPro" id="IPR004082">
    <property type="entry name" value="OBERON"/>
</dbReference>
<dbReference type="Pfam" id="PF24896">
    <property type="entry name" value="Receiver_CRE1"/>
    <property type="match status" value="1"/>
</dbReference>
<dbReference type="InterPro" id="IPR003661">
    <property type="entry name" value="HisK_dim/P_dom"/>
</dbReference>
<evidence type="ECO:0000256" key="8">
    <source>
        <dbReference type="ARBA" id="ARBA00022723"/>
    </source>
</evidence>
<keyword evidence="12 19" id="KW-1133">Transmembrane helix</keyword>
<evidence type="ECO:0000256" key="17">
    <source>
        <dbReference type="SAM" id="Coils"/>
    </source>
</evidence>
<dbReference type="PROSITE" id="PS50839">
    <property type="entry name" value="CHASE"/>
    <property type="match status" value="1"/>
</dbReference>
<dbReference type="InterPro" id="IPR001965">
    <property type="entry name" value="Znf_PHD"/>
</dbReference>
<dbReference type="GO" id="GO:0008270">
    <property type="term" value="F:zinc ion binding"/>
    <property type="evidence" value="ECO:0007669"/>
    <property type="project" value="UniProtKB-KW"/>
</dbReference>
<evidence type="ECO:0000313" key="23">
    <source>
        <dbReference type="EMBL" id="KAA8526606.1"/>
    </source>
</evidence>
<evidence type="ECO:0000259" key="21">
    <source>
        <dbReference type="PROSITE" id="PS50110"/>
    </source>
</evidence>
<dbReference type="GO" id="GO:0009414">
    <property type="term" value="P:response to water deprivation"/>
    <property type="evidence" value="ECO:0007669"/>
    <property type="project" value="UniProtKB-ARBA"/>
</dbReference>
<dbReference type="FunFam" id="3.40.50.2300:FF:000137">
    <property type="entry name" value="Histidine kinase 3"/>
    <property type="match status" value="1"/>
</dbReference>
<dbReference type="Pfam" id="PF02518">
    <property type="entry name" value="HATPase_c"/>
    <property type="match status" value="1"/>
</dbReference>
<feature type="transmembrane region" description="Helical" evidence="19">
    <location>
        <begin position="1127"/>
        <end position="1147"/>
    </location>
</feature>
<dbReference type="PROSITE" id="PS50109">
    <property type="entry name" value="HIS_KIN"/>
    <property type="match status" value="1"/>
</dbReference>
<sequence length="1781" mass="200228">MRTSSGSNTHHQPSPNMLPPRQVPRTSGLHPSLFLASPDTHVSPDPQEPRSNSNQVRESPTESASSQETWPIADAIMAKKLENEKAENSFPEQSVIRRVSNSDKISLQDIARERVDIIRGKMCLLPDEFLEELKGMLRAILEGNGGSQHRDEFFTLQKLVHSRSDLTAETLIRAHRVQLEILVAINTGIQAFLHPSISLSQTYLIEVFVYKRCRNIACQNQLPADECTCEICTNRKGFCNLCMCVICNKFDFDVNTCRWIGCDLCSHWTHTDCAIRDKQICMGPSVSSGAGPAEMLFRCRACNRTSELLGWVKDVFQHCAPTWDREALIRELDFVSRIFCGSEDSRARKLFWKCEELIEKLKGGVAEATACGVILMYFQELELDSPKNPESCGGWTMRMFKKARLALEVCDHELEDKAREVAELKLERQQKKQQIDELESIVRLKQAEADMFQLKADEARREAERLQRIALAKSEKSEEEYASRYLKLRLSEAEAERQYLFEKIKLQESSRVSQSNGGGDPSQIVHDGTSRHLGQDLSGFKCAVVFIACSSKAHLCEADSRHNQAGNRFWAACILFFSHSRLDMIKQDLDTGQLSQLLCNLVRKSSYQLGLSCSTVPKGISDKYGITRLAALYGRNRTASNAFDCSSPSRKETPDLFEDKARILVEHFNVSKDQLHNLASLFSESDQITSLKCTKESGFETTTRKLGPSLLEEKSLSFISQSMSPSNHQNGEENILQTEALGEGKEQCGSFSFCLVELCWWVLLGVAVGCKMPGLRKKLWRNQNQKLVQQQPLAQQQQLLLLQQKQQQQARNTSKSAGKWRKNLLIMFVFLGVTLSIWLYWHLDEDIILRRRETLVNMCDERARMLQDQFNVSMNHVHALAILVSTFHHGKQPSAIDQKTFEEYTERTAFERPLTSGVAYALKVAHSQREQFEKQHGWTIKKMETEDQTLVQDCLPENLDPSPIQDEYAPVIFSQETVSHIVSIDMMSGKEDRENILRARASGKGVLTSPFKLLKSNHLGVVLTFAVYNTHLLPDVTPAQRINATVGYLGASYDVPSLVEKLLHQLASKQTIVVDVYDITNKSLPIKMYGSDATDTGLLHISNLDFGDPARKHEMHCRFKQKPPPPWTAITASMGVLVITLLLGHIFHAAISRIAKVERDCREMMELKHRAEAADIAKSQFLATVSHEIRTPMNGVLGMLQMLMDTDLDANQLDYAETAYASGRDLISLINEVLDQAKIESGRLELEAVPFDLRAVLDNVLSIFSVKSHEKGTELAVYVSDQVPKVVVGDPGRFQQIITNLVGNSIKFTHDKGHIFVSVHLADEVRGKLDVSDKVLRQSLTLVHDWSKNSYNTLSGFPVVDRWQSWEKFKKLSDTDLMEETETIKLLVTVEDTGVGIPPEAQGRIFMPFMQADSSTSRTYGGTGIGLSISKRLVDLMGGEMGFVSEPGTGSTFSFTAAFVKGEASFLDTKWRHYDPAVSELQGLRALIVDNKRIRAEVTRYHLQRLGISTEIACSLDSTCSYVSNNSTRSSSSRLAMVLVDKDIWDKETGLTFHHWLRELRPNGCTRVQEIPPKIFLLATSISSIERTELKSAHLVDGVLTKPLRLSVLISCFQEALGNGKKRQLNRGKPSTLQNLLRDRRILVVDDNAVNRRVAEGALKKYGAIVTCVDSGKAALAMLKPPHSFDACFMDLQMPEMDGFEATRQIRSLECKVNEKIESGEASIEKFTNVAQWHTPILAMTADVIQATNEECMKCGMDDYVSKPFEEEQLYSAVAHFFDSG</sequence>
<evidence type="ECO:0000256" key="16">
    <source>
        <dbReference type="PROSITE-ProRule" id="PRU00169"/>
    </source>
</evidence>
<keyword evidence="8" id="KW-0479">Metal-binding</keyword>
<dbReference type="PANTHER" id="PTHR43719:SF35">
    <property type="entry name" value="HISTIDINE KINASE 2"/>
    <property type="match status" value="1"/>
</dbReference>
<dbReference type="GO" id="GO:0005634">
    <property type="term" value="C:nucleus"/>
    <property type="evidence" value="ECO:0007669"/>
    <property type="project" value="UniProtKB-SubCell"/>
</dbReference>
<gene>
    <name evidence="23" type="ORF">F0562_008190</name>
</gene>
<dbReference type="Pfam" id="PF03924">
    <property type="entry name" value="CHASE"/>
    <property type="match status" value="1"/>
</dbReference>
<dbReference type="SUPFAM" id="SSF55874">
    <property type="entry name" value="ATPase domain of HSP90 chaperone/DNA topoisomerase II/histidine kinase"/>
    <property type="match status" value="1"/>
</dbReference>
<dbReference type="Gene3D" id="3.40.50.2300">
    <property type="match status" value="2"/>
</dbReference>
<dbReference type="GO" id="GO:0070417">
    <property type="term" value="P:cellular response to cold"/>
    <property type="evidence" value="ECO:0007669"/>
    <property type="project" value="UniProtKB-ARBA"/>
</dbReference>
<dbReference type="PRINTS" id="PR01544">
    <property type="entry name" value="ARATH130DUF"/>
</dbReference>
<keyword evidence="9" id="KW-0863">Zinc-finger</keyword>
<dbReference type="InterPro" id="IPR056839">
    <property type="entry name" value="Receiver_AHK4/CRE1_1st"/>
</dbReference>
<dbReference type="GO" id="GO:0080117">
    <property type="term" value="P:secondary growth"/>
    <property type="evidence" value="ECO:0007669"/>
    <property type="project" value="UniProtKB-ARBA"/>
</dbReference>
<feature type="domain" description="Histidine kinase" evidence="20">
    <location>
        <begin position="1184"/>
        <end position="1461"/>
    </location>
</feature>
<dbReference type="SMART" id="SM01079">
    <property type="entry name" value="CHASE"/>
    <property type="match status" value="1"/>
</dbReference>
<dbReference type="InterPro" id="IPR006189">
    <property type="entry name" value="CHASE_dom"/>
</dbReference>
<dbReference type="GO" id="GO:0034757">
    <property type="term" value="P:negative regulation of iron ion transport"/>
    <property type="evidence" value="ECO:0007669"/>
    <property type="project" value="UniProtKB-ARBA"/>
</dbReference>
<dbReference type="Pfam" id="PF07227">
    <property type="entry name" value="PHD_Oberon"/>
    <property type="match status" value="1"/>
</dbReference>
<evidence type="ECO:0000256" key="14">
    <source>
        <dbReference type="ARBA" id="ARBA00023136"/>
    </source>
</evidence>
<dbReference type="InterPro" id="IPR003594">
    <property type="entry name" value="HATPase_dom"/>
</dbReference>
<dbReference type="SUPFAM" id="SSF47384">
    <property type="entry name" value="Homodimeric domain of signal transducing histidine kinase"/>
    <property type="match status" value="1"/>
</dbReference>
<keyword evidence="15" id="KW-0539">Nucleus</keyword>
<feature type="domain" description="CHASE" evidence="22">
    <location>
        <begin position="892"/>
        <end position="1116"/>
    </location>
</feature>
<evidence type="ECO:0000256" key="15">
    <source>
        <dbReference type="ARBA" id="ARBA00023242"/>
    </source>
</evidence>
<dbReference type="GO" id="GO:0048509">
    <property type="term" value="P:regulation of meristem development"/>
    <property type="evidence" value="ECO:0007669"/>
    <property type="project" value="UniProtKB-ARBA"/>
</dbReference>
<dbReference type="Gene3D" id="3.30.450.350">
    <property type="entry name" value="CHASE domain"/>
    <property type="match status" value="1"/>
</dbReference>
<dbReference type="GO" id="GO:0009884">
    <property type="term" value="F:cytokinin receptor activity"/>
    <property type="evidence" value="ECO:0007669"/>
    <property type="project" value="UniProtKB-ARBA"/>
</dbReference>
<keyword evidence="24" id="KW-1185">Reference proteome</keyword>
<dbReference type="GO" id="GO:0009909">
    <property type="term" value="P:regulation of flower development"/>
    <property type="evidence" value="ECO:0007669"/>
    <property type="project" value="UniProtKB-ARBA"/>
</dbReference>
<evidence type="ECO:0000256" key="3">
    <source>
        <dbReference type="ARBA" id="ARBA00004477"/>
    </source>
</evidence>
<comment type="catalytic activity">
    <reaction evidence="1">
        <text>ATP + protein L-histidine = ADP + protein N-phospho-L-histidine.</text>
        <dbReference type="EC" id="2.7.13.3"/>
    </reaction>
</comment>
<evidence type="ECO:0000256" key="10">
    <source>
        <dbReference type="ARBA" id="ARBA00022777"/>
    </source>
</evidence>
<feature type="domain" description="Response regulatory" evidence="21">
    <location>
        <begin position="1641"/>
        <end position="1778"/>
    </location>
</feature>
<evidence type="ECO:0000256" key="5">
    <source>
        <dbReference type="ARBA" id="ARBA00022553"/>
    </source>
</evidence>
<dbReference type="InterPro" id="IPR005467">
    <property type="entry name" value="His_kinase_dom"/>
</dbReference>
<protein>
    <recommendedName>
        <fullName evidence="4">histidine kinase</fullName>
        <ecNumber evidence="4">2.7.13.3</ecNumber>
    </recommendedName>
</protein>
<dbReference type="InterPro" id="IPR042240">
    <property type="entry name" value="CHASE_sf"/>
</dbReference>
<dbReference type="GO" id="GO:0010087">
    <property type="term" value="P:phloem or xylem histogenesis"/>
    <property type="evidence" value="ECO:0007669"/>
    <property type="project" value="UniProtKB-ARBA"/>
</dbReference>
<dbReference type="SMART" id="SM00387">
    <property type="entry name" value="HATPase_c"/>
    <property type="match status" value="1"/>
</dbReference>
<dbReference type="GO" id="GO:0071215">
    <property type="term" value="P:cellular response to abscisic acid stimulus"/>
    <property type="evidence" value="ECO:0007669"/>
    <property type="project" value="UniProtKB-ARBA"/>
</dbReference>
<dbReference type="PANTHER" id="PTHR43719">
    <property type="entry name" value="TWO-COMPONENT HISTIDINE KINASE"/>
    <property type="match status" value="1"/>
</dbReference>
<evidence type="ECO:0000256" key="7">
    <source>
        <dbReference type="ARBA" id="ARBA00022692"/>
    </source>
</evidence>
<keyword evidence="10" id="KW-0418">Kinase</keyword>
<dbReference type="SMART" id="SM00448">
    <property type="entry name" value="REC"/>
    <property type="match status" value="2"/>
</dbReference>
<feature type="domain" description="Response regulatory" evidence="21">
    <location>
        <begin position="1485"/>
        <end position="1617"/>
    </location>
</feature>
<dbReference type="Gene3D" id="3.30.565.10">
    <property type="entry name" value="Histidine kinase-like ATPase, C-terminal domain"/>
    <property type="match status" value="1"/>
</dbReference>